<dbReference type="InterPro" id="IPR058163">
    <property type="entry name" value="LysR-type_TF_proteobact-type"/>
</dbReference>
<evidence type="ECO:0000256" key="3">
    <source>
        <dbReference type="ARBA" id="ARBA00023125"/>
    </source>
</evidence>
<reference evidence="7 8" key="1">
    <citation type="submission" date="2019-08" db="EMBL/GenBank/DDBJ databases">
        <title>Archangium and Cystobacter genomes.</title>
        <authorList>
            <person name="Chen I.-C.K."/>
            <person name="Wielgoss S."/>
        </authorList>
    </citation>
    <scope>NUCLEOTIDE SEQUENCE [LARGE SCALE GENOMIC DNA]</scope>
    <source>
        <strain evidence="7 8">Cbm 6</strain>
    </source>
</reference>
<dbReference type="Pfam" id="PF03466">
    <property type="entry name" value="LysR_substrate"/>
    <property type="match status" value="1"/>
</dbReference>
<evidence type="ECO:0000313" key="7">
    <source>
        <dbReference type="EMBL" id="WNG47149.1"/>
    </source>
</evidence>
<sequence>MDRFQSMAVFTRVVASGSLSKAGRELGMSPAGVSHHLRALEDWLGARLLNRTTRRLALTEVGAGFHARCVRILEEVEEARSAADALQATPRGLLRVNAPITFGMRHLAPAIADYLATHPEMAIDITLNDRRVDLLEEGFDVAIRIGTLADSSLIARRLAPSRSVLCAAPAYVERFGAPSSPSDLTRHQCFEYTYRSTPGEWRFVGPKGKEESVRIRGRLTATNGELLRVVALRGLGLTLAPTFIVGEDLAAGRLVRLMPGYEPAEVAIHAVYPQGRHLSAKIRSFVDFLAARFGKEPAWDQPPRKTHRRLPTAPGLR</sequence>
<evidence type="ECO:0000256" key="2">
    <source>
        <dbReference type="ARBA" id="ARBA00023015"/>
    </source>
</evidence>
<accession>A0ABY9WUU9</accession>
<organism evidence="7 8">
    <name type="scientific">Archangium minus</name>
    <dbReference type="NCBI Taxonomy" id="83450"/>
    <lineage>
        <taxon>Bacteria</taxon>
        <taxon>Pseudomonadati</taxon>
        <taxon>Myxococcota</taxon>
        <taxon>Myxococcia</taxon>
        <taxon>Myxococcales</taxon>
        <taxon>Cystobacterineae</taxon>
        <taxon>Archangiaceae</taxon>
        <taxon>Archangium</taxon>
    </lineage>
</organism>
<gene>
    <name evidence="7" type="ORF">F0U60_25740</name>
</gene>
<dbReference type="EMBL" id="CP043494">
    <property type="protein sequence ID" value="WNG47149.1"/>
    <property type="molecule type" value="Genomic_DNA"/>
</dbReference>
<keyword evidence="4" id="KW-0804">Transcription</keyword>
<feature type="domain" description="LysR substrate-binding" evidence="6">
    <location>
        <begin position="89"/>
        <end position="293"/>
    </location>
</feature>
<dbReference type="InterPro" id="IPR005119">
    <property type="entry name" value="LysR_subst-bd"/>
</dbReference>
<dbReference type="Gene3D" id="3.40.190.290">
    <property type="match status" value="1"/>
</dbReference>
<keyword evidence="2" id="KW-0805">Transcription regulation</keyword>
<protein>
    <submittedName>
        <fullName evidence="7">LysR family transcriptional regulator</fullName>
    </submittedName>
</protein>
<evidence type="ECO:0000259" key="5">
    <source>
        <dbReference type="Pfam" id="PF00126"/>
    </source>
</evidence>
<name>A0ABY9WUU9_9BACT</name>
<dbReference type="PANTHER" id="PTHR30537:SF5">
    <property type="entry name" value="HTH-TYPE TRANSCRIPTIONAL ACTIVATOR TTDR-RELATED"/>
    <property type="match status" value="1"/>
</dbReference>
<dbReference type="InterPro" id="IPR036388">
    <property type="entry name" value="WH-like_DNA-bd_sf"/>
</dbReference>
<evidence type="ECO:0000259" key="6">
    <source>
        <dbReference type="Pfam" id="PF03466"/>
    </source>
</evidence>
<dbReference type="SUPFAM" id="SSF46785">
    <property type="entry name" value="Winged helix' DNA-binding domain"/>
    <property type="match status" value="1"/>
</dbReference>
<evidence type="ECO:0000256" key="1">
    <source>
        <dbReference type="ARBA" id="ARBA00009437"/>
    </source>
</evidence>
<proteinExistence type="inferred from homology"/>
<dbReference type="Proteomes" id="UP001611383">
    <property type="component" value="Chromosome"/>
</dbReference>
<dbReference type="InterPro" id="IPR000847">
    <property type="entry name" value="LysR_HTH_N"/>
</dbReference>
<dbReference type="InterPro" id="IPR036390">
    <property type="entry name" value="WH_DNA-bd_sf"/>
</dbReference>
<keyword evidence="3" id="KW-0238">DNA-binding</keyword>
<evidence type="ECO:0000313" key="8">
    <source>
        <dbReference type="Proteomes" id="UP001611383"/>
    </source>
</evidence>
<dbReference type="Gene3D" id="1.10.10.10">
    <property type="entry name" value="Winged helix-like DNA-binding domain superfamily/Winged helix DNA-binding domain"/>
    <property type="match status" value="1"/>
</dbReference>
<dbReference type="PANTHER" id="PTHR30537">
    <property type="entry name" value="HTH-TYPE TRANSCRIPTIONAL REGULATOR"/>
    <property type="match status" value="1"/>
</dbReference>
<dbReference type="CDD" id="cd08422">
    <property type="entry name" value="PBP2_CrgA_like"/>
    <property type="match status" value="1"/>
</dbReference>
<dbReference type="RefSeq" id="WP_395824472.1">
    <property type="nucleotide sequence ID" value="NZ_CP043494.1"/>
</dbReference>
<keyword evidence="8" id="KW-1185">Reference proteome</keyword>
<dbReference type="Pfam" id="PF00126">
    <property type="entry name" value="HTH_1"/>
    <property type="match status" value="1"/>
</dbReference>
<dbReference type="SUPFAM" id="SSF53850">
    <property type="entry name" value="Periplasmic binding protein-like II"/>
    <property type="match status" value="1"/>
</dbReference>
<evidence type="ECO:0000256" key="4">
    <source>
        <dbReference type="ARBA" id="ARBA00023163"/>
    </source>
</evidence>
<feature type="domain" description="HTH lysR-type" evidence="5">
    <location>
        <begin position="5"/>
        <end position="62"/>
    </location>
</feature>
<comment type="similarity">
    <text evidence="1">Belongs to the LysR transcriptional regulatory family.</text>
</comment>